<keyword evidence="1" id="KW-0472">Membrane</keyword>
<protein>
    <submittedName>
        <fullName evidence="2">Hydrophobic protein</fullName>
    </submittedName>
</protein>
<feature type="transmembrane region" description="Helical" evidence="1">
    <location>
        <begin position="26"/>
        <end position="45"/>
    </location>
</feature>
<evidence type="ECO:0000313" key="3">
    <source>
        <dbReference type="Proteomes" id="UP000028341"/>
    </source>
</evidence>
<dbReference type="STRING" id="55952.BU52_32005"/>
<comment type="caution">
    <text evidence="2">The sequence shown here is derived from an EMBL/GenBank/DDBJ whole genome shotgun (WGS) entry which is preliminary data.</text>
</comment>
<organism evidence="2 3">
    <name type="scientific">Streptomyces toyocaensis</name>
    <dbReference type="NCBI Taxonomy" id="55952"/>
    <lineage>
        <taxon>Bacteria</taxon>
        <taxon>Bacillati</taxon>
        <taxon>Actinomycetota</taxon>
        <taxon>Actinomycetes</taxon>
        <taxon>Kitasatosporales</taxon>
        <taxon>Streptomycetaceae</taxon>
        <taxon>Streptomyces</taxon>
    </lineage>
</organism>
<dbReference type="RefSeq" id="WP_037940864.1">
    <property type="nucleotide sequence ID" value="NZ_JBFADL010000014.1"/>
</dbReference>
<keyword evidence="1" id="KW-0812">Transmembrane</keyword>
<keyword evidence="1" id="KW-1133">Transmembrane helix</keyword>
<name>A0A081XHX9_STRTO</name>
<dbReference type="OrthoDB" id="4571658at2"/>
<gene>
    <name evidence="2" type="ORF">BU52_32005</name>
</gene>
<keyword evidence="3" id="KW-1185">Reference proteome</keyword>
<evidence type="ECO:0000256" key="1">
    <source>
        <dbReference type="SAM" id="Phobius"/>
    </source>
</evidence>
<reference evidence="2 3" key="1">
    <citation type="submission" date="2014-02" db="EMBL/GenBank/DDBJ databases">
        <title>The genome announcement of Streptomyces toyocaensis NRRL15009.</title>
        <authorList>
            <person name="Hong H.-J."/>
            <person name="Kwun M.J."/>
        </authorList>
    </citation>
    <scope>NUCLEOTIDE SEQUENCE [LARGE SCALE GENOMIC DNA]</scope>
    <source>
        <strain evidence="2 3">NRRL 15009</strain>
    </source>
</reference>
<dbReference type="EMBL" id="JFCB01000050">
    <property type="protein sequence ID" value="KES03152.1"/>
    <property type="molecule type" value="Genomic_DNA"/>
</dbReference>
<dbReference type="eggNOG" id="ENOG502ZUKY">
    <property type="taxonomic scope" value="Bacteria"/>
</dbReference>
<proteinExistence type="predicted"/>
<accession>A0A081XHX9</accession>
<dbReference type="Proteomes" id="UP000028341">
    <property type="component" value="Unassembled WGS sequence"/>
</dbReference>
<sequence>MVPLLLVLLLALILFGAGFAVKVLWWIAIAVLVLWLLGFVMRSTPTGGGRSRWYRW</sequence>
<dbReference type="AlphaFoldDB" id="A0A081XHX9"/>
<evidence type="ECO:0000313" key="2">
    <source>
        <dbReference type="EMBL" id="KES03152.1"/>
    </source>
</evidence>